<keyword evidence="5" id="KW-0808">Transferase</keyword>
<dbReference type="OrthoDB" id="8554694at2"/>
<dbReference type="KEGG" id="rhy:RD110_17825"/>
<dbReference type="AlphaFoldDB" id="A0A1P8JYL2"/>
<dbReference type="EC" id="2.7.13.3" evidence="3"/>
<dbReference type="PANTHER" id="PTHR45436">
    <property type="entry name" value="SENSOR HISTIDINE KINASE YKOH"/>
    <property type="match status" value="1"/>
</dbReference>
<sequence>MTPSPGSATHSLRRRLLLSVMTAIVLAALFQAVSAYRGALRQADEMFDYHLQQMALSMRARMPQAPSKPAPPPVQEHDDATSADSDIDYLVQIWGADGIQLFRSSRSALPPRAVLGFSDVVQGGTTYRVYSIQTPFQTIQIAQDMSARQSRARALALRAMLPMALIAPLLMLVIWAVIRQSLSPLERTRRQVAARTAEDLSPLADNGLPDEVRPLVQELNLLFDRMHTVLQAQKAFVANAAHELRTPLTALKLQAQALHRAPDEATRDVAIGRLNQGIERSIRMMNQLLALARQEGNEAAPLQTVDLRPLTQAIATEMQGQALARGIDLRAAEGPAAPVRGDAEALRILLRNLLENAIKYTPEGGSVRVDAASEARMTRLVVEDSGPGIPEADRERVFERFYRSPDAMAGTGGSGLGLSIVKAIAMQHGATTALDASPSLGGLRATVNFAAP</sequence>
<dbReference type="GO" id="GO:0000155">
    <property type="term" value="F:phosphorelay sensor kinase activity"/>
    <property type="evidence" value="ECO:0007669"/>
    <property type="project" value="InterPro"/>
</dbReference>
<dbReference type="InterPro" id="IPR050428">
    <property type="entry name" value="TCS_sensor_his_kinase"/>
</dbReference>
<evidence type="ECO:0000313" key="18">
    <source>
        <dbReference type="Proteomes" id="UP000186609"/>
    </source>
</evidence>
<dbReference type="SMART" id="SM00388">
    <property type="entry name" value="HisKA"/>
    <property type="match status" value="1"/>
</dbReference>
<keyword evidence="11" id="KW-0902">Two-component regulatory system</keyword>
<evidence type="ECO:0000256" key="1">
    <source>
        <dbReference type="ARBA" id="ARBA00000085"/>
    </source>
</evidence>
<evidence type="ECO:0000256" key="14">
    <source>
        <dbReference type="SAM" id="Phobius"/>
    </source>
</evidence>
<dbReference type="GO" id="GO:0005886">
    <property type="term" value="C:plasma membrane"/>
    <property type="evidence" value="ECO:0007669"/>
    <property type="project" value="TreeGrafter"/>
</dbReference>
<evidence type="ECO:0000256" key="8">
    <source>
        <dbReference type="ARBA" id="ARBA00022777"/>
    </source>
</evidence>
<keyword evidence="6 14" id="KW-0812">Transmembrane</keyword>
<accession>A0A1P8JYL2</accession>
<feature type="transmembrane region" description="Helical" evidence="14">
    <location>
        <begin position="155"/>
        <end position="178"/>
    </location>
</feature>
<dbReference type="PRINTS" id="PR00344">
    <property type="entry name" value="BCTRLSENSOR"/>
</dbReference>
<dbReference type="InterPro" id="IPR003661">
    <property type="entry name" value="HisK_dim/P_dom"/>
</dbReference>
<dbReference type="InterPro" id="IPR004358">
    <property type="entry name" value="Sig_transdc_His_kin-like_C"/>
</dbReference>
<dbReference type="InterPro" id="IPR036097">
    <property type="entry name" value="HisK_dim/P_sf"/>
</dbReference>
<comment type="subcellular location">
    <subcellularLocation>
        <location evidence="2">Membrane</location>
        <topology evidence="2">Multi-pass membrane protein</topology>
    </subcellularLocation>
</comment>
<dbReference type="Gene3D" id="1.10.287.130">
    <property type="match status" value="1"/>
</dbReference>
<dbReference type="RefSeq" id="WP_076200761.1">
    <property type="nucleotide sequence ID" value="NZ_CP019236.1"/>
</dbReference>
<gene>
    <name evidence="17" type="ORF">RD110_17825</name>
</gene>
<dbReference type="CDD" id="cd00082">
    <property type="entry name" value="HisKA"/>
    <property type="match status" value="1"/>
</dbReference>
<keyword evidence="8 17" id="KW-0418">Kinase</keyword>
<evidence type="ECO:0000256" key="7">
    <source>
        <dbReference type="ARBA" id="ARBA00022741"/>
    </source>
</evidence>
<dbReference type="SUPFAM" id="SSF55874">
    <property type="entry name" value="ATPase domain of HSP90 chaperone/DNA topoisomerase II/histidine kinase"/>
    <property type="match status" value="1"/>
</dbReference>
<protein>
    <recommendedName>
        <fullName evidence="3">histidine kinase</fullName>
        <ecNumber evidence="3">2.7.13.3</ecNumber>
    </recommendedName>
</protein>
<dbReference type="SUPFAM" id="SSF47384">
    <property type="entry name" value="Homodimeric domain of signal transducing histidine kinase"/>
    <property type="match status" value="1"/>
</dbReference>
<organism evidence="17 18">
    <name type="scientific">Rhodoferax koreensis</name>
    <dbReference type="NCBI Taxonomy" id="1842727"/>
    <lineage>
        <taxon>Bacteria</taxon>
        <taxon>Pseudomonadati</taxon>
        <taxon>Pseudomonadota</taxon>
        <taxon>Betaproteobacteria</taxon>
        <taxon>Burkholderiales</taxon>
        <taxon>Comamonadaceae</taxon>
        <taxon>Rhodoferax</taxon>
    </lineage>
</organism>
<dbReference type="Pfam" id="PF00512">
    <property type="entry name" value="HisKA"/>
    <property type="match status" value="1"/>
</dbReference>
<dbReference type="InterPro" id="IPR003594">
    <property type="entry name" value="HATPase_dom"/>
</dbReference>
<evidence type="ECO:0000256" key="5">
    <source>
        <dbReference type="ARBA" id="ARBA00022679"/>
    </source>
</evidence>
<dbReference type="PROSITE" id="PS50109">
    <property type="entry name" value="HIS_KIN"/>
    <property type="match status" value="1"/>
</dbReference>
<evidence type="ECO:0000256" key="11">
    <source>
        <dbReference type="ARBA" id="ARBA00023012"/>
    </source>
</evidence>
<dbReference type="Pfam" id="PF08521">
    <property type="entry name" value="2CSK_N"/>
    <property type="match status" value="1"/>
</dbReference>
<keyword evidence="9" id="KW-0067">ATP-binding</keyword>
<name>A0A1P8JYL2_9BURK</name>
<evidence type="ECO:0000256" key="13">
    <source>
        <dbReference type="SAM" id="MobiDB-lite"/>
    </source>
</evidence>
<feature type="region of interest" description="Disordered" evidence="13">
    <location>
        <begin position="60"/>
        <end position="81"/>
    </location>
</feature>
<feature type="domain" description="HAMP" evidence="16">
    <location>
        <begin position="179"/>
        <end position="231"/>
    </location>
</feature>
<evidence type="ECO:0000259" key="15">
    <source>
        <dbReference type="PROSITE" id="PS50109"/>
    </source>
</evidence>
<dbReference type="CDD" id="cd00075">
    <property type="entry name" value="HATPase"/>
    <property type="match status" value="1"/>
</dbReference>
<dbReference type="InterPro" id="IPR003660">
    <property type="entry name" value="HAMP_dom"/>
</dbReference>
<keyword evidence="7" id="KW-0547">Nucleotide-binding</keyword>
<dbReference type="Gene3D" id="3.30.565.10">
    <property type="entry name" value="Histidine kinase-like ATPase, C-terminal domain"/>
    <property type="match status" value="1"/>
</dbReference>
<keyword evidence="18" id="KW-1185">Reference proteome</keyword>
<dbReference type="InterPro" id="IPR005467">
    <property type="entry name" value="His_kinase_dom"/>
</dbReference>
<evidence type="ECO:0000256" key="3">
    <source>
        <dbReference type="ARBA" id="ARBA00012438"/>
    </source>
</evidence>
<dbReference type="STRING" id="1842727.RD110_17825"/>
<keyword evidence="12 14" id="KW-0472">Membrane</keyword>
<evidence type="ECO:0000256" key="9">
    <source>
        <dbReference type="ARBA" id="ARBA00022840"/>
    </source>
</evidence>
<feature type="transmembrane region" description="Helical" evidence="14">
    <location>
        <begin position="16"/>
        <end position="36"/>
    </location>
</feature>
<evidence type="ECO:0000259" key="16">
    <source>
        <dbReference type="PROSITE" id="PS50885"/>
    </source>
</evidence>
<evidence type="ECO:0000256" key="10">
    <source>
        <dbReference type="ARBA" id="ARBA00022989"/>
    </source>
</evidence>
<dbReference type="InterPro" id="IPR013727">
    <property type="entry name" value="2CSK_N"/>
</dbReference>
<dbReference type="PANTHER" id="PTHR45436:SF14">
    <property type="entry name" value="SENSOR PROTEIN QSEC"/>
    <property type="match status" value="1"/>
</dbReference>
<dbReference type="EMBL" id="CP019236">
    <property type="protein sequence ID" value="APW38835.1"/>
    <property type="molecule type" value="Genomic_DNA"/>
</dbReference>
<evidence type="ECO:0000256" key="6">
    <source>
        <dbReference type="ARBA" id="ARBA00022692"/>
    </source>
</evidence>
<evidence type="ECO:0000313" key="17">
    <source>
        <dbReference type="EMBL" id="APW38835.1"/>
    </source>
</evidence>
<dbReference type="Proteomes" id="UP000186609">
    <property type="component" value="Chromosome"/>
</dbReference>
<comment type="catalytic activity">
    <reaction evidence="1">
        <text>ATP + protein L-histidine = ADP + protein N-phospho-L-histidine.</text>
        <dbReference type="EC" id="2.7.13.3"/>
    </reaction>
</comment>
<dbReference type="Pfam" id="PF02518">
    <property type="entry name" value="HATPase_c"/>
    <property type="match status" value="1"/>
</dbReference>
<feature type="domain" description="Histidine kinase" evidence="15">
    <location>
        <begin position="239"/>
        <end position="452"/>
    </location>
</feature>
<dbReference type="InterPro" id="IPR036890">
    <property type="entry name" value="HATPase_C_sf"/>
</dbReference>
<evidence type="ECO:0000256" key="12">
    <source>
        <dbReference type="ARBA" id="ARBA00023136"/>
    </source>
</evidence>
<dbReference type="GO" id="GO:0005524">
    <property type="term" value="F:ATP binding"/>
    <property type="evidence" value="ECO:0007669"/>
    <property type="project" value="UniProtKB-KW"/>
</dbReference>
<dbReference type="PROSITE" id="PS50885">
    <property type="entry name" value="HAMP"/>
    <property type="match status" value="1"/>
</dbReference>
<evidence type="ECO:0000256" key="2">
    <source>
        <dbReference type="ARBA" id="ARBA00004141"/>
    </source>
</evidence>
<reference evidence="17 18" key="1">
    <citation type="submission" date="2017-01" db="EMBL/GenBank/DDBJ databases">
        <authorList>
            <person name="Mah S.A."/>
            <person name="Swanson W.J."/>
            <person name="Moy G.W."/>
            <person name="Vacquier V.D."/>
        </authorList>
    </citation>
    <scope>NUCLEOTIDE SEQUENCE [LARGE SCALE GENOMIC DNA]</scope>
    <source>
        <strain evidence="17 18">DCY110</strain>
    </source>
</reference>
<keyword evidence="4" id="KW-0597">Phosphoprotein</keyword>
<evidence type="ECO:0000256" key="4">
    <source>
        <dbReference type="ARBA" id="ARBA00022553"/>
    </source>
</evidence>
<keyword evidence="10 14" id="KW-1133">Transmembrane helix</keyword>
<proteinExistence type="predicted"/>
<dbReference type="SMART" id="SM00387">
    <property type="entry name" value="HATPase_c"/>
    <property type="match status" value="1"/>
</dbReference>